<sequence length="88" mass="10104">MGCSLAWKEEIWIPESRFAVQGSQDCCYQRYQPWKHLGLEIEQCVISCFNDFSVQASCSEETEQRTLISSEDIKQALFRNAGYGGRCL</sequence>
<comment type="caution">
    <text evidence="1">The sequence shown here is derived from an EMBL/GenBank/DDBJ whole genome shotgun (WGS) entry which is preliminary data.</text>
</comment>
<proteinExistence type="predicted"/>
<dbReference type="Proteomes" id="UP001163603">
    <property type="component" value="Chromosome 10"/>
</dbReference>
<keyword evidence="2" id="KW-1185">Reference proteome</keyword>
<reference evidence="2" key="1">
    <citation type="journal article" date="2023" name="G3 (Bethesda)">
        <title>Genome assembly and association tests identify interacting loci associated with vigor, precocity, and sex in interspecific pistachio rootstocks.</title>
        <authorList>
            <person name="Palmer W."/>
            <person name="Jacygrad E."/>
            <person name="Sagayaradj S."/>
            <person name="Cavanaugh K."/>
            <person name="Han R."/>
            <person name="Bertier L."/>
            <person name="Beede B."/>
            <person name="Kafkas S."/>
            <person name="Golino D."/>
            <person name="Preece J."/>
            <person name="Michelmore R."/>
        </authorList>
    </citation>
    <scope>NUCLEOTIDE SEQUENCE [LARGE SCALE GENOMIC DNA]</scope>
</reference>
<protein>
    <submittedName>
        <fullName evidence="1">Uncharacterized protein</fullName>
    </submittedName>
</protein>
<accession>A0ACC0XXU9</accession>
<organism evidence="1 2">
    <name type="scientific">Pistacia integerrima</name>
    <dbReference type="NCBI Taxonomy" id="434235"/>
    <lineage>
        <taxon>Eukaryota</taxon>
        <taxon>Viridiplantae</taxon>
        <taxon>Streptophyta</taxon>
        <taxon>Embryophyta</taxon>
        <taxon>Tracheophyta</taxon>
        <taxon>Spermatophyta</taxon>
        <taxon>Magnoliopsida</taxon>
        <taxon>eudicotyledons</taxon>
        <taxon>Gunneridae</taxon>
        <taxon>Pentapetalae</taxon>
        <taxon>rosids</taxon>
        <taxon>malvids</taxon>
        <taxon>Sapindales</taxon>
        <taxon>Anacardiaceae</taxon>
        <taxon>Pistacia</taxon>
    </lineage>
</organism>
<name>A0ACC0XXU9_9ROSI</name>
<evidence type="ECO:0000313" key="1">
    <source>
        <dbReference type="EMBL" id="KAJ0025275.1"/>
    </source>
</evidence>
<evidence type="ECO:0000313" key="2">
    <source>
        <dbReference type="Proteomes" id="UP001163603"/>
    </source>
</evidence>
<gene>
    <name evidence="1" type="ORF">Pint_08548</name>
</gene>
<dbReference type="EMBL" id="CM047745">
    <property type="protein sequence ID" value="KAJ0025275.1"/>
    <property type="molecule type" value="Genomic_DNA"/>
</dbReference>